<dbReference type="SUPFAM" id="SSF53756">
    <property type="entry name" value="UDP-Glycosyltransferase/glycogen phosphorylase"/>
    <property type="match status" value="1"/>
</dbReference>
<evidence type="ECO:0008006" key="3">
    <source>
        <dbReference type="Google" id="ProtNLM"/>
    </source>
</evidence>
<protein>
    <recommendedName>
        <fullName evidence="3">Glycosyltransferase</fullName>
    </recommendedName>
</protein>
<name>A0ABU7GXZ4_9SPHI</name>
<reference evidence="1 2" key="1">
    <citation type="submission" date="2024-01" db="EMBL/GenBank/DDBJ databases">
        <title>Pedobacter sp. nov., isolated from oil-contaminated soil.</title>
        <authorList>
            <person name="Le N.T.T."/>
        </authorList>
    </citation>
    <scope>NUCLEOTIDE SEQUENCE [LARGE SCALE GENOMIC DNA]</scope>
    <source>
        <strain evidence="1 2">VNH31</strain>
    </source>
</reference>
<evidence type="ECO:0000313" key="2">
    <source>
        <dbReference type="Proteomes" id="UP001337681"/>
    </source>
</evidence>
<dbReference type="EMBL" id="JAZDQU010000001">
    <property type="protein sequence ID" value="MEE1883925.1"/>
    <property type="molecule type" value="Genomic_DNA"/>
</dbReference>
<evidence type="ECO:0000313" key="1">
    <source>
        <dbReference type="EMBL" id="MEE1883925.1"/>
    </source>
</evidence>
<comment type="caution">
    <text evidence="1">The sequence shown here is derived from an EMBL/GenBank/DDBJ whole genome shotgun (WGS) entry which is preliminary data.</text>
</comment>
<dbReference type="Gene3D" id="3.40.50.2000">
    <property type="entry name" value="Glycogen Phosphorylase B"/>
    <property type="match status" value="1"/>
</dbReference>
<organism evidence="1 2">
    <name type="scientific">Pedobacter flavus</name>
    <dbReference type="NCBI Taxonomy" id="3113906"/>
    <lineage>
        <taxon>Bacteria</taxon>
        <taxon>Pseudomonadati</taxon>
        <taxon>Bacteroidota</taxon>
        <taxon>Sphingobacteriia</taxon>
        <taxon>Sphingobacteriales</taxon>
        <taxon>Sphingobacteriaceae</taxon>
        <taxon>Pedobacter</taxon>
    </lineage>
</organism>
<proteinExistence type="predicted"/>
<gene>
    <name evidence="1" type="ORF">VRU49_00705</name>
</gene>
<dbReference type="RefSeq" id="WP_330144850.1">
    <property type="nucleotide sequence ID" value="NZ_JAZDQU010000001.1"/>
</dbReference>
<accession>A0ABU7GXZ4</accession>
<keyword evidence="2" id="KW-1185">Reference proteome</keyword>
<dbReference type="Proteomes" id="UP001337681">
    <property type="component" value="Unassembled WGS sequence"/>
</dbReference>
<sequence>MAIEFKKIVLITSGQPSLNPRIVKEADALAEVGYDVTVIYQFWNNWATQLDQQLLAKKKWKAIRVGGDPVTEKFIYWKTRVQYKIYQKLLGLIGLNYKTSIGAIGRCTKLLIKEALKTPAEIYIAHNLSALPAAVIAAKKNNCKCGFDAEDFHRNEVTNDSNHIDFKLKKFIEDHFIDKLDYLTTASPLISEAYQQLYSKINPVTILNVFPKTNLQLIKESSNRLKLFWFSQTIGEGRGIEQIILAIGQLNHQTIELHLLGSHSLEIKSKFEEIALKNNLDFTQLFFHSPISSDQLIPFASQFDIGIASEISTPWNRNICLTNKIFTYINAGLGVLASDTLAQKKLLEDYPGMGFIYNKNEISTLINCLNTYINQPEVLKNQKKQALSYCNNHLNWEIEKEKFLNIIKVAIS</sequence>